<dbReference type="AlphaFoldDB" id="A0A1R3GJ57"/>
<evidence type="ECO:0000313" key="2">
    <source>
        <dbReference type="EMBL" id="OMO58112.1"/>
    </source>
</evidence>
<comment type="caution">
    <text evidence="2">The sequence shown here is derived from an EMBL/GenBank/DDBJ whole genome shotgun (WGS) entry which is preliminary data.</text>
</comment>
<dbReference type="PANTHER" id="PTHR31896">
    <property type="entry name" value="FAMILY REGULATORY PROTEIN, PUTATIVE (AFU_ORTHOLOGUE AFUA_3G14730)-RELATED"/>
    <property type="match status" value="1"/>
</dbReference>
<dbReference type="EMBL" id="AWUE01022453">
    <property type="protein sequence ID" value="OMO58112.1"/>
    <property type="molecule type" value="Genomic_DNA"/>
</dbReference>
<keyword evidence="3" id="KW-1185">Reference proteome</keyword>
<protein>
    <submittedName>
        <fullName evidence="2">Transferase</fullName>
    </submittedName>
</protein>
<reference evidence="3" key="1">
    <citation type="submission" date="2013-09" db="EMBL/GenBank/DDBJ databases">
        <title>Corchorus olitorius genome sequencing.</title>
        <authorList>
            <person name="Alam M."/>
            <person name="Haque M.S."/>
            <person name="Islam M.S."/>
            <person name="Emdad E.M."/>
            <person name="Islam M.M."/>
            <person name="Ahmed B."/>
            <person name="Halim A."/>
            <person name="Hossen Q.M.M."/>
            <person name="Hossain M.Z."/>
            <person name="Ahmed R."/>
            <person name="Khan M.M."/>
            <person name="Islam R."/>
            <person name="Rashid M.M."/>
            <person name="Khan S.A."/>
            <person name="Rahman M.S."/>
            <person name="Alam M."/>
            <person name="Yahiya A.S."/>
            <person name="Khan M.S."/>
            <person name="Azam M.S."/>
            <person name="Haque T."/>
            <person name="Lashkar M.Z.H."/>
            <person name="Akhand A.I."/>
            <person name="Morshed G."/>
            <person name="Roy S."/>
            <person name="Uddin K.S."/>
            <person name="Rabeya T."/>
            <person name="Hossain A.S."/>
            <person name="Chowdhury A."/>
            <person name="Snigdha A.R."/>
            <person name="Mortoza M.S."/>
            <person name="Matin S.A."/>
            <person name="Hoque S.M.E."/>
            <person name="Islam M.K."/>
            <person name="Roy D.K."/>
            <person name="Haider R."/>
            <person name="Moosa M.M."/>
            <person name="Elias S.M."/>
            <person name="Hasan A.M."/>
            <person name="Jahan S."/>
            <person name="Shafiuddin M."/>
            <person name="Mahmood N."/>
            <person name="Shommy N.S."/>
        </authorList>
    </citation>
    <scope>NUCLEOTIDE SEQUENCE [LARGE SCALE GENOMIC DNA]</scope>
    <source>
        <strain evidence="3">cv. O-4</strain>
    </source>
</reference>
<keyword evidence="1 2" id="KW-0808">Transferase</keyword>
<dbReference type="Proteomes" id="UP000187203">
    <property type="component" value="Unassembled WGS sequence"/>
</dbReference>
<dbReference type="InterPro" id="IPR051283">
    <property type="entry name" value="Sec_Metabolite_Acyltrans"/>
</dbReference>
<dbReference type="InterPro" id="IPR023213">
    <property type="entry name" value="CAT-like_dom_sf"/>
</dbReference>
<evidence type="ECO:0000256" key="1">
    <source>
        <dbReference type="ARBA" id="ARBA00022679"/>
    </source>
</evidence>
<dbReference type="OrthoDB" id="1862401at2759"/>
<name>A0A1R3GJ57_9ROSI</name>
<organism evidence="2 3">
    <name type="scientific">Corchorus olitorius</name>
    <dbReference type="NCBI Taxonomy" id="93759"/>
    <lineage>
        <taxon>Eukaryota</taxon>
        <taxon>Viridiplantae</taxon>
        <taxon>Streptophyta</taxon>
        <taxon>Embryophyta</taxon>
        <taxon>Tracheophyta</taxon>
        <taxon>Spermatophyta</taxon>
        <taxon>Magnoliopsida</taxon>
        <taxon>eudicotyledons</taxon>
        <taxon>Gunneridae</taxon>
        <taxon>Pentapetalae</taxon>
        <taxon>rosids</taxon>
        <taxon>malvids</taxon>
        <taxon>Malvales</taxon>
        <taxon>Malvaceae</taxon>
        <taxon>Grewioideae</taxon>
        <taxon>Apeibeae</taxon>
        <taxon>Corchorus</taxon>
    </lineage>
</organism>
<dbReference type="Pfam" id="PF02458">
    <property type="entry name" value="Transferase"/>
    <property type="match status" value="1"/>
</dbReference>
<gene>
    <name evidence="2" type="ORF">COLO4_34856</name>
</gene>
<proteinExistence type="predicted"/>
<sequence>MRIISSNIVRAANHQESSRIDLNPWDLRFLPIRPIQKGILFHKPTPLQLQEKETDENNLIHHLKASLSKTLDYFPPLAGRLATVNHVEDDTISYFIDCNNAGALFIHAAANAISISDIIEPVYVPQTQIVHSLFPLNGLKNYEGVANPLLGIQVTDLVDGIFIGCTMNHSVADGSSFWHFFNLWSEISKDSIPLSKLPVFQRWLPNGIDFPFRIPKSYLQQVYVEDQFIVPPLQERVFHFTKENIAKLKAKANAEVGANNNISSLQALLSHIWRSVIRNRNYDGDEETSFRIIIGARQRLQELPDGYFGNALLGTFVTMKAKELLKEGIGKVAWEMNRAIASITEHSFKSFLVAWLESPEMSTMNLMTNIDKCLVTFNSPRFNAYGNDFGWGKPIAARSGAAYLFDGKMALYCGAEEGSIDIQACLSPETLEAMGNDEEFMDAVTF</sequence>
<accession>A0A1R3GJ57</accession>
<evidence type="ECO:0000313" key="3">
    <source>
        <dbReference type="Proteomes" id="UP000187203"/>
    </source>
</evidence>
<dbReference type="STRING" id="93759.A0A1R3GJ57"/>
<dbReference type="Gene3D" id="3.30.559.10">
    <property type="entry name" value="Chloramphenicol acetyltransferase-like domain"/>
    <property type="match status" value="2"/>
</dbReference>
<dbReference type="PANTHER" id="PTHR31896:SF75">
    <property type="entry name" value="HXXXD-TYPE ACYL-TRANSFERASE FAMILY PROTEIN"/>
    <property type="match status" value="1"/>
</dbReference>
<dbReference type="GO" id="GO:0016740">
    <property type="term" value="F:transferase activity"/>
    <property type="evidence" value="ECO:0007669"/>
    <property type="project" value="UniProtKB-KW"/>
</dbReference>